<sequence length="381" mass="43063">MSNPVTSFKMPNISSGQYFYITLSIIIFIVLLLFSWVANRLSLKTRSCNKLNIYWPSLTNTTYFLNPINNTSEPTVKANSGFGRDTSNNKLINYHVKSAYNCCCGDGYKNNFVALCALEKCIANGCRFLDFEIYSYNNEPIIAASTANSNYIKETYNSLLLEEVLITIKEKAFNLTSTNCANDPLILNFRVMSTNLAMLKKMGDLIEKCLDDADGVFTLEPRKEETLIFMQMEELYRKVIIICEFNPLPSIIDTNADLSKLKDYVNLKAKGLNCNTFRYNQIASKKGSVSFIESTKTKYTIVLPNLDNSVINFDPTLSFDTGCQAICMKHQNMDNNLLGYNALFKAKQNYSWFKKSRTELLNIDIPAVPDTTGLGVNPYGH</sequence>
<dbReference type="InterPro" id="IPR017946">
    <property type="entry name" value="PLC-like_Pdiesterase_TIM-brl"/>
</dbReference>
<dbReference type="GO" id="GO:0008081">
    <property type="term" value="F:phosphoric diester hydrolase activity"/>
    <property type="evidence" value="ECO:0007669"/>
    <property type="project" value="InterPro"/>
</dbReference>
<reference evidence="2" key="1">
    <citation type="journal article" date="2020" name="Nature">
        <title>Giant virus diversity and host interactions through global metagenomics.</title>
        <authorList>
            <person name="Schulz F."/>
            <person name="Roux S."/>
            <person name="Paez-Espino D."/>
            <person name="Jungbluth S."/>
            <person name="Walsh D.A."/>
            <person name="Denef V.J."/>
            <person name="McMahon K.D."/>
            <person name="Konstantinidis K.T."/>
            <person name="Eloe-Fadrosh E.A."/>
            <person name="Kyrpides N.C."/>
            <person name="Woyke T."/>
        </authorList>
    </citation>
    <scope>NUCLEOTIDE SEQUENCE</scope>
    <source>
        <strain evidence="2">GVMAG-M-3300023174-116</strain>
    </source>
</reference>
<dbReference type="EMBL" id="MN739534">
    <property type="protein sequence ID" value="QHT11341.1"/>
    <property type="molecule type" value="Genomic_DNA"/>
</dbReference>
<accession>A0A6C0D460</accession>
<feature type="transmembrane region" description="Helical" evidence="1">
    <location>
        <begin position="18"/>
        <end position="37"/>
    </location>
</feature>
<evidence type="ECO:0000256" key="1">
    <source>
        <dbReference type="SAM" id="Phobius"/>
    </source>
</evidence>
<dbReference type="SUPFAM" id="SSF51695">
    <property type="entry name" value="PLC-like phosphodiesterases"/>
    <property type="match status" value="1"/>
</dbReference>
<dbReference type="Gene3D" id="3.20.20.190">
    <property type="entry name" value="Phosphatidylinositol (PI) phosphodiesterase"/>
    <property type="match status" value="1"/>
</dbReference>
<protein>
    <recommendedName>
        <fullName evidence="3">PI-PLC Y-box domain-containing protein</fullName>
    </recommendedName>
</protein>
<keyword evidence="1" id="KW-1133">Transmembrane helix</keyword>
<dbReference type="AlphaFoldDB" id="A0A6C0D460"/>
<dbReference type="GO" id="GO:0006629">
    <property type="term" value="P:lipid metabolic process"/>
    <property type="evidence" value="ECO:0007669"/>
    <property type="project" value="InterPro"/>
</dbReference>
<keyword evidence="1" id="KW-0472">Membrane</keyword>
<evidence type="ECO:0000313" key="2">
    <source>
        <dbReference type="EMBL" id="QHT11341.1"/>
    </source>
</evidence>
<evidence type="ECO:0008006" key="3">
    <source>
        <dbReference type="Google" id="ProtNLM"/>
    </source>
</evidence>
<organism evidence="2">
    <name type="scientific">viral metagenome</name>
    <dbReference type="NCBI Taxonomy" id="1070528"/>
    <lineage>
        <taxon>unclassified sequences</taxon>
        <taxon>metagenomes</taxon>
        <taxon>organismal metagenomes</taxon>
    </lineage>
</organism>
<proteinExistence type="predicted"/>
<keyword evidence="1" id="KW-0812">Transmembrane</keyword>
<name>A0A6C0D460_9ZZZZ</name>
<dbReference type="PROSITE" id="PS50007">
    <property type="entry name" value="PIPLC_X_DOMAIN"/>
    <property type="match status" value="1"/>
</dbReference>